<dbReference type="InterPro" id="IPR009080">
    <property type="entry name" value="tRNAsynth_Ia_anticodon-bd"/>
</dbReference>
<dbReference type="InterPro" id="IPR001278">
    <property type="entry name" value="Arg-tRNA-ligase"/>
</dbReference>
<comment type="subcellular location">
    <subcellularLocation>
        <location evidence="8">Cytoplasm</location>
    </subcellularLocation>
</comment>
<comment type="similarity">
    <text evidence="1 8 9">Belongs to the class-I aminoacyl-tRNA synthetase family.</text>
</comment>
<dbReference type="PANTHER" id="PTHR11956">
    <property type="entry name" value="ARGINYL-TRNA SYNTHETASE"/>
    <property type="match status" value="1"/>
</dbReference>
<comment type="subunit">
    <text evidence="8">Monomer.</text>
</comment>
<evidence type="ECO:0000313" key="13">
    <source>
        <dbReference type="Proteomes" id="UP001240171"/>
    </source>
</evidence>
<dbReference type="InterPro" id="IPR035684">
    <property type="entry name" value="ArgRS_core"/>
</dbReference>
<keyword evidence="13" id="KW-1185">Reference proteome</keyword>
<evidence type="ECO:0000256" key="3">
    <source>
        <dbReference type="ARBA" id="ARBA00022741"/>
    </source>
</evidence>
<evidence type="ECO:0000259" key="10">
    <source>
        <dbReference type="SMART" id="SM00836"/>
    </source>
</evidence>
<dbReference type="InterPro" id="IPR014729">
    <property type="entry name" value="Rossmann-like_a/b/a_fold"/>
</dbReference>
<keyword evidence="3 8" id="KW-0547">Nucleotide-binding</keyword>
<dbReference type="Gene3D" id="3.30.1360.70">
    <property type="entry name" value="Arginyl tRNA synthetase N-terminal domain"/>
    <property type="match status" value="1"/>
</dbReference>
<dbReference type="Pfam" id="PF00750">
    <property type="entry name" value="tRNA-synt_1d"/>
    <property type="match status" value="1"/>
</dbReference>
<feature type="domain" description="Arginyl tRNA synthetase N-terminal" evidence="11">
    <location>
        <begin position="3"/>
        <end position="87"/>
    </location>
</feature>
<comment type="caution">
    <text evidence="12">The sequence shown here is derived from an EMBL/GenBank/DDBJ whole genome shotgun (WGS) entry which is preliminary data.</text>
</comment>
<evidence type="ECO:0000256" key="9">
    <source>
        <dbReference type="RuleBase" id="RU363038"/>
    </source>
</evidence>
<keyword evidence="2 8" id="KW-0436">Ligase</keyword>
<evidence type="ECO:0000256" key="6">
    <source>
        <dbReference type="ARBA" id="ARBA00023146"/>
    </source>
</evidence>
<evidence type="ECO:0000256" key="8">
    <source>
        <dbReference type="HAMAP-Rule" id="MF_00123"/>
    </source>
</evidence>
<dbReference type="SUPFAM" id="SSF55190">
    <property type="entry name" value="Arginyl-tRNA synthetase (ArgRS), N-terminal 'additional' domain"/>
    <property type="match status" value="1"/>
</dbReference>
<accession>A0ABT9CB15</accession>
<evidence type="ECO:0000256" key="7">
    <source>
        <dbReference type="ARBA" id="ARBA00049339"/>
    </source>
</evidence>
<feature type="short sequence motif" description="'HIGH' region" evidence="8">
    <location>
        <begin position="123"/>
        <end position="133"/>
    </location>
</feature>
<dbReference type="NCBIfam" id="TIGR00456">
    <property type="entry name" value="argS"/>
    <property type="match status" value="1"/>
</dbReference>
<keyword evidence="8" id="KW-0963">Cytoplasm</keyword>
<dbReference type="InterPro" id="IPR036695">
    <property type="entry name" value="Arg-tRNA-synth_N_sf"/>
</dbReference>
<dbReference type="HAMAP" id="MF_00123">
    <property type="entry name" value="Arg_tRNA_synth"/>
    <property type="match status" value="1"/>
</dbReference>
<organism evidence="12 13">
    <name type="scientific">Paenibacillus lacisoli</name>
    <dbReference type="NCBI Taxonomy" id="3064525"/>
    <lineage>
        <taxon>Bacteria</taxon>
        <taxon>Bacillati</taxon>
        <taxon>Bacillota</taxon>
        <taxon>Bacilli</taxon>
        <taxon>Bacillales</taxon>
        <taxon>Paenibacillaceae</taxon>
        <taxon>Paenibacillus</taxon>
    </lineage>
</organism>
<comment type="catalytic activity">
    <reaction evidence="7 8">
        <text>tRNA(Arg) + L-arginine + ATP = L-arginyl-tRNA(Arg) + AMP + diphosphate</text>
        <dbReference type="Rhea" id="RHEA:20301"/>
        <dbReference type="Rhea" id="RHEA-COMP:9658"/>
        <dbReference type="Rhea" id="RHEA-COMP:9673"/>
        <dbReference type="ChEBI" id="CHEBI:30616"/>
        <dbReference type="ChEBI" id="CHEBI:32682"/>
        <dbReference type="ChEBI" id="CHEBI:33019"/>
        <dbReference type="ChEBI" id="CHEBI:78442"/>
        <dbReference type="ChEBI" id="CHEBI:78513"/>
        <dbReference type="ChEBI" id="CHEBI:456215"/>
        <dbReference type="EC" id="6.1.1.19"/>
    </reaction>
</comment>
<reference evidence="12 13" key="1">
    <citation type="submission" date="2023-07" db="EMBL/GenBank/DDBJ databases">
        <title>Paenibacillus sp. JX-17 nov. isolated from soil.</title>
        <authorList>
            <person name="Wan Y."/>
            <person name="Liu B."/>
        </authorList>
    </citation>
    <scope>NUCLEOTIDE SEQUENCE [LARGE SCALE GENOMIC DNA]</scope>
    <source>
        <strain evidence="12 13">JX-17</strain>
    </source>
</reference>
<dbReference type="GO" id="GO:0004814">
    <property type="term" value="F:arginine-tRNA ligase activity"/>
    <property type="evidence" value="ECO:0007669"/>
    <property type="project" value="UniProtKB-EC"/>
</dbReference>
<dbReference type="SMART" id="SM01016">
    <property type="entry name" value="Arg_tRNA_synt_N"/>
    <property type="match status" value="1"/>
</dbReference>
<feature type="domain" description="DALR anticodon binding" evidence="10">
    <location>
        <begin position="451"/>
        <end position="578"/>
    </location>
</feature>
<dbReference type="Gene3D" id="1.10.730.10">
    <property type="entry name" value="Isoleucyl-tRNA Synthetase, Domain 1"/>
    <property type="match status" value="1"/>
</dbReference>
<keyword evidence="4 8" id="KW-0067">ATP-binding</keyword>
<dbReference type="PRINTS" id="PR01038">
    <property type="entry name" value="TRNASYNTHARG"/>
</dbReference>
<dbReference type="InterPro" id="IPR008909">
    <property type="entry name" value="DALR_anticod-bd"/>
</dbReference>
<dbReference type="Pfam" id="PF03485">
    <property type="entry name" value="Arg_tRNA_synt_N"/>
    <property type="match status" value="1"/>
</dbReference>
<evidence type="ECO:0000313" key="12">
    <source>
        <dbReference type="EMBL" id="MDO7905738.1"/>
    </source>
</evidence>
<dbReference type="SUPFAM" id="SSF47323">
    <property type="entry name" value="Anticodon-binding domain of a subclass of class I aminoacyl-tRNA synthetases"/>
    <property type="match status" value="1"/>
</dbReference>
<keyword evidence="5 8" id="KW-0648">Protein biosynthesis</keyword>
<evidence type="ECO:0000259" key="11">
    <source>
        <dbReference type="SMART" id="SM01016"/>
    </source>
</evidence>
<evidence type="ECO:0000256" key="5">
    <source>
        <dbReference type="ARBA" id="ARBA00022917"/>
    </source>
</evidence>
<dbReference type="SMART" id="SM00836">
    <property type="entry name" value="DALR_1"/>
    <property type="match status" value="1"/>
</dbReference>
<evidence type="ECO:0000256" key="2">
    <source>
        <dbReference type="ARBA" id="ARBA00022598"/>
    </source>
</evidence>
<dbReference type="EC" id="6.1.1.19" evidence="8"/>
<evidence type="ECO:0000256" key="1">
    <source>
        <dbReference type="ARBA" id="ARBA00005594"/>
    </source>
</evidence>
<dbReference type="PANTHER" id="PTHR11956:SF5">
    <property type="entry name" value="ARGININE--TRNA LIGASE, CYTOPLASMIC"/>
    <property type="match status" value="1"/>
</dbReference>
<sequence length="578" mass="65313">MLNQWAAQVLAGCMEGSENLGGETEWIRLLETPPQSDWGDLALPCFTLARMLRKAPPQIAIELAQAVNDRNQGIRAVAAGPYVNLTFNREQYAPELLAGLAAPDFGTLQEGEGKRVVIDMSSPNIAKPFGIGHLRSTVIGQAIYNILGASGYTPVRVNHLGDWGTQFGKQITAYKHWGSDEVLAQDPIGESLKLYVRFHEEAVEHPELEDEAREWFRKLENGDEEANRLWAYFVKISLSEFDRMYARLNVKFDYTLGESFYNDKMQPVIEELRQLNLLEESDGAYVVRLEEEQLPPCLILKKDGTSIYPTRDLATAIYRREVMGADRLLYVVGGEQKLHFQQVFSVLKRMGKSWSEACTHVPFGLMRFEGKKMSTRRGKVIQLDEVLNEAVARALAVIEEKSPHLEHKEQVAEQVGIGAIIFGDLKNSRINEVDFSLEEALQFEGETGPYVQYTYARIQSVLDKGRSYEKGSRPVTSENADQEEYAAMEPLGDAGWELLKQLADYPVYLGRAASALEPSVMARYAIETAQKFNRFYNKERILTEQQVQRDVRLELARLTGERLAVTLHLLGVQAPERM</sequence>
<gene>
    <name evidence="8 12" type="primary">argS</name>
    <name evidence="12" type="ORF">Q5741_04835</name>
</gene>
<dbReference type="Gene3D" id="3.40.50.620">
    <property type="entry name" value="HUPs"/>
    <property type="match status" value="1"/>
</dbReference>
<dbReference type="Proteomes" id="UP001240171">
    <property type="component" value="Unassembled WGS sequence"/>
</dbReference>
<dbReference type="InterPro" id="IPR005148">
    <property type="entry name" value="Arg-tRNA-synth_N"/>
</dbReference>
<name>A0ABT9CB15_9BACL</name>
<keyword evidence="6 8" id="KW-0030">Aminoacyl-tRNA synthetase</keyword>
<dbReference type="EMBL" id="JAUQTB010000002">
    <property type="protein sequence ID" value="MDO7905738.1"/>
    <property type="molecule type" value="Genomic_DNA"/>
</dbReference>
<dbReference type="Pfam" id="PF05746">
    <property type="entry name" value="DALR_1"/>
    <property type="match status" value="1"/>
</dbReference>
<dbReference type="SUPFAM" id="SSF52374">
    <property type="entry name" value="Nucleotidylyl transferase"/>
    <property type="match status" value="1"/>
</dbReference>
<proteinExistence type="inferred from homology"/>
<dbReference type="CDD" id="cd00671">
    <property type="entry name" value="ArgRS_core"/>
    <property type="match status" value="1"/>
</dbReference>
<protein>
    <recommendedName>
        <fullName evidence="8">Arginine--tRNA ligase</fullName>
        <ecNumber evidence="8">6.1.1.19</ecNumber>
    </recommendedName>
    <alternativeName>
        <fullName evidence="8">Arginyl-tRNA synthetase</fullName>
        <shortName evidence="8">ArgRS</shortName>
    </alternativeName>
</protein>
<evidence type="ECO:0000256" key="4">
    <source>
        <dbReference type="ARBA" id="ARBA00022840"/>
    </source>
</evidence>